<keyword evidence="4 6" id="KW-0573">Peptidoglycan synthesis</keyword>
<feature type="domain" description="L,D-TPase catalytic" evidence="9">
    <location>
        <begin position="181"/>
        <end position="291"/>
    </location>
</feature>
<name>A0A371Q4S9_STRIH</name>
<accession>A0A371Q4S9</accession>
<evidence type="ECO:0000256" key="4">
    <source>
        <dbReference type="ARBA" id="ARBA00022984"/>
    </source>
</evidence>
<dbReference type="PANTHER" id="PTHR30582">
    <property type="entry name" value="L,D-TRANSPEPTIDASE"/>
    <property type="match status" value="1"/>
</dbReference>
<evidence type="ECO:0000313" key="11">
    <source>
        <dbReference type="Proteomes" id="UP000262477"/>
    </source>
</evidence>
<feature type="chain" id="PRO_5038994921" evidence="8">
    <location>
        <begin position="23"/>
        <end position="297"/>
    </location>
</feature>
<dbReference type="PROSITE" id="PS52029">
    <property type="entry name" value="LD_TPASE"/>
    <property type="match status" value="1"/>
</dbReference>
<keyword evidence="5 6" id="KW-0961">Cell wall biogenesis/degradation</keyword>
<feature type="signal peptide" evidence="8">
    <location>
        <begin position="1"/>
        <end position="22"/>
    </location>
</feature>
<protein>
    <submittedName>
        <fullName evidence="10">Murein L,D-transpeptidase</fullName>
    </submittedName>
</protein>
<comment type="caution">
    <text evidence="10">The sequence shown here is derived from an EMBL/GenBank/DDBJ whole genome shotgun (WGS) entry which is preliminary data.</text>
</comment>
<dbReference type="InterPro" id="IPR050979">
    <property type="entry name" value="LD-transpeptidase"/>
</dbReference>
<dbReference type="OrthoDB" id="8887048at2"/>
<feature type="active site" description="Proton donor/acceptor" evidence="6">
    <location>
        <position position="252"/>
    </location>
</feature>
<dbReference type="AlphaFoldDB" id="A0A371Q4S9"/>
<dbReference type="GO" id="GO:0018104">
    <property type="term" value="P:peptidoglycan-protein cross-linking"/>
    <property type="evidence" value="ECO:0007669"/>
    <property type="project" value="TreeGrafter"/>
</dbReference>
<keyword evidence="8" id="KW-0732">Signal</keyword>
<feature type="region of interest" description="Disordered" evidence="7">
    <location>
        <begin position="44"/>
        <end position="80"/>
    </location>
</feature>
<evidence type="ECO:0000256" key="6">
    <source>
        <dbReference type="PROSITE-ProRule" id="PRU01373"/>
    </source>
</evidence>
<dbReference type="Gene3D" id="2.40.440.10">
    <property type="entry name" value="L,D-transpeptidase catalytic domain-like"/>
    <property type="match status" value="1"/>
</dbReference>
<keyword evidence="2" id="KW-0808">Transferase</keyword>
<keyword evidence="11" id="KW-1185">Reference proteome</keyword>
<dbReference type="InterPro" id="IPR038063">
    <property type="entry name" value="Transpep_catalytic_dom"/>
</dbReference>
<dbReference type="SUPFAM" id="SSF141523">
    <property type="entry name" value="L,D-transpeptidase catalytic domain-like"/>
    <property type="match status" value="1"/>
</dbReference>
<dbReference type="GO" id="GO:0005576">
    <property type="term" value="C:extracellular region"/>
    <property type="evidence" value="ECO:0007669"/>
    <property type="project" value="TreeGrafter"/>
</dbReference>
<feature type="active site" description="Nucleophile" evidence="6">
    <location>
        <position position="267"/>
    </location>
</feature>
<comment type="pathway">
    <text evidence="1 6">Cell wall biogenesis; peptidoglycan biosynthesis.</text>
</comment>
<feature type="compositionally biased region" description="Basic and acidic residues" evidence="7">
    <location>
        <begin position="50"/>
        <end position="59"/>
    </location>
</feature>
<dbReference type="Proteomes" id="UP000262477">
    <property type="component" value="Unassembled WGS sequence"/>
</dbReference>
<organism evidence="10 11">
    <name type="scientific">Streptomyces inhibens</name>
    <dbReference type="NCBI Taxonomy" id="2293571"/>
    <lineage>
        <taxon>Bacteria</taxon>
        <taxon>Bacillati</taxon>
        <taxon>Actinomycetota</taxon>
        <taxon>Actinomycetes</taxon>
        <taxon>Kitasatosporales</taxon>
        <taxon>Streptomycetaceae</taxon>
        <taxon>Streptomyces</taxon>
    </lineage>
</organism>
<evidence type="ECO:0000259" key="9">
    <source>
        <dbReference type="PROSITE" id="PS52029"/>
    </source>
</evidence>
<reference evidence="10 11" key="1">
    <citation type="submission" date="2018-08" db="EMBL/GenBank/DDBJ databases">
        <title>Streptomyces NEAU-D10 sp. nov., a novel Actinomycete isolated from soil.</title>
        <authorList>
            <person name="Jin L."/>
        </authorList>
    </citation>
    <scope>NUCLEOTIDE SEQUENCE [LARGE SCALE GENOMIC DNA]</scope>
    <source>
        <strain evidence="10 11">NEAU-D10</strain>
    </source>
</reference>
<evidence type="ECO:0000256" key="5">
    <source>
        <dbReference type="ARBA" id="ARBA00023316"/>
    </source>
</evidence>
<dbReference type="GO" id="GO:0008360">
    <property type="term" value="P:regulation of cell shape"/>
    <property type="evidence" value="ECO:0007669"/>
    <property type="project" value="UniProtKB-UniRule"/>
</dbReference>
<dbReference type="Pfam" id="PF03734">
    <property type="entry name" value="YkuD"/>
    <property type="match status" value="1"/>
</dbReference>
<proteinExistence type="predicted"/>
<keyword evidence="3 6" id="KW-0133">Cell shape</keyword>
<sequence length="297" mass="33304">MREGMKRTFSALLVCASLLVVAGPPAVAVAPSPAAYAVSDLVPGIPGGPRRAEEGDTPDRALMPRIPQGRTAEDPMPRRPRGRQWHIEYVPRSEVVRRGTRASSCSRSTGPYQRQAEHYLRRDVDGRQSMGDCRAIRRFQQMHHIAPASGFAGPVTGAVVRLMRAKKDPNRAGHCPERPERTACVDLDRQLMWVQQGEQVIFPPVAIRSGRPTMETRTGTYRIYLRHRSHTSNLYHTPMPFAQFFDRGEALHGVYEDIYDGPGSHGCVNLTWTDARKLWDVLKKSDIVHVWGRKPGV</sequence>
<dbReference type="GO" id="GO:0071972">
    <property type="term" value="F:peptidoglycan L,D-transpeptidase activity"/>
    <property type="evidence" value="ECO:0007669"/>
    <property type="project" value="TreeGrafter"/>
</dbReference>
<dbReference type="PANTHER" id="PTHR30582:SF33">
    <property type="entry name" value="EXPORTED PROTEIN"/>
    <property type="match status" value="1"/>
</dbReference>
<evidence type="ECO:0000256" key="8">
    <source>
        <dbReference type="SAM" id="SignalP"/>
    </source>
</evidence>
<evidence type="ECO:0000256" key="3">
    <source>
        <dbReference type="ARBA" id="ARBA00022960"/>
    </source>
</evidence>
<dbReference type="CDD" id="cd16913">
    <property type="entry name" value="YkuD_like"/>
    <property type="match status" value="1"/>
</dbReference>
<dbReference type="GO" id="GO:0071555">
    <property type="term" value="P:cell wall organization"/>
    <property type="evidence" value="ECO:0007669"/>
    <property type="project" value="UniProtKB-UniRule"/>
</dbReference>
<evidence type="ECO:0000256" key="1">
    <source>
        <dbReference type="ARBA" id="ARBA00004752"/>
    </source>
</evidence>
<dbReference type="UniPathway" id="UPA00219"/>
<evidence type="ECO:0000256" key="7">
    <source>
        <dbReference type="SAM" id="MobiDB-lite"/>
    </source>
</evidence>
<dbReference type="InterPro" id="IPR005490">
    <property type="entry name" value="LD_TPept_cat_dom"/>
</dbReference>
<dbReference type="EMBL" id="QUAC01000110">
    <property type="protein sequence ID" value="REK89715.1"/>
    <property type="molecule type" value="Genomic_DNA"/>
</dbReference>
<dbReference type="GO" id="GO:0016740">
    <property type="term" value="F:transferase activity"/>
    <property type="evidence" value="ECO:0007669"/>
    <property type="project" value="UniProtKB-KW"/>
</dbReference>
<evidence type="ECO:0000313" key="10">
    <source>
        <dbReference type="EMBL" id="REK89715.1"/>
    </source>
</evidence>
<evidence type="ECO:0000256" key="2">
    <source>
        <dbReference type="ARBA" id="ARBA00022679"/>
    </source>
</evidence>
<gene>
    <name evidence="10" type="ORF">DY245_13895</name>
</gene>